<organism evidence="2 3">
    <name type="scientific">Ruficoccus amylovorans</name>
    <dbReference type="NCBI Taxonomy" id="1804625"/>
    <lineage>
        <taxon>Bacteria</taxon>
        <taxon>Pseudomonadati</taxon>
        <taxon>Verrucomicrobiota</taxon>
        <taxon>Opitutia</taxon>
        <taxon>Puniceicoccales</taxon>
        <taxon>Cerasicoccaceae</taxon>
        <taxon>Ruficoccus</taxon>
    </lineage>
</organism>
<dbReference type="RefSeq" id="WP_185675609.1">
    <property type="nucleotide sequence ID" value="NZ_JACHVB010000030.1"/>
</dbReference>
<feature type="region of interest" description="Disordered" evidence="1">
    <location>
        <begin position="1"/>
        <end position="107"/>
    </location>
</feature>
<protein>
    <submittedName>
        <fullName evidence="2">Uncharacterized protein</fullName>
    </submittedName>
</protein>
<feature type="compositionally biased region" description="Low complexity" evidence="1">
    <location>
        <begin position="69"/>
        <end position="78"/>
    </location>
</feature>
<evidence type="ECO:0000256" key="1">
    <source>
        <dbReference type="SAM" id="MobiDB-lite"/>
    </source>
</evidence>
<dbReference type="AlphaFoldDB" id="A0A842HGE2"/>
<sequence>MSLNDFLAGQTSESLPGEGYVPSYPSFDVPGSGIANGRNPNMPPLPSSGNSGIDMAFGPGSYASGGGMPSLPSSGNSSIDRAFGQNSYAKGGGQPPFGQGRPGEDLRGGYSLRELQPEMEMIAAEYERRGAKRPSRNQLTGMAVNQLNGQQAKISNQIAGNTADAEELLIGNSIIEVDVFGVSFLGIWACCRPWADVWEVRRGII</sequence>
<accession>A0A842HGE2</accession>
<reference evidence="2 3" key="1">
    <citation type="submission" date="2020-07" db="EMBL/GenBank/DDBJ databases">
        <authorList>
            <person name="Feng X."/>
        </authorList>
    </citation>
    <scope>NUCLEOTIDE SEQUENCE [LARGE SCALE GENOMIC DNA]</scope>
    <source>
        <strain evidence="2 3">JCM31066</strain>
    </source>
</reference>
<evidence type="ECO:0000313" key="3">
    <source>
        <dbReference type="Proteomes" id="UP000546464"/>
    </source>
</evidence>
<evidence type="ECO:0000313" key="2">
    <source>
        <dbReference type="EMBL" id="MBC2594637.1"/>
    </source>
</evidence>
<proteinExistence type="predicted"/>
<feature type="compositionally biased region" description="Polar residues" evidence="1">
    <location>
        <begin position="1"/>
        <end position="14"/>
    </location>
</feature>
<gene>
    <name evidence="2" type="ORF">H5P28_10235</name>
</gene>
<comment type="caution">
    <text evidence="2">The sequence shown here is derived from an EMBL/GenBank/DDBJ whole genome shotgun (WGS) entry which is preliminary data.</text>
</comment>
<name>A0A842HGE2_9BACT</name>
<keyword evidence="3" id="KW-1185">Reference proteome</keyword>
<dbReference type="Proteomes" id="UP000546464">
    <property type="component" value="Unassembled WGS sequence"/>
</dbReference>
<dbReference type="EMBL" id="JACHVB010000030">
    <property type="protein sequence ID" value="MBC2594637.1"/>
    <property type="molecule type" value="Genomic_DNA"/>
</dbReference>